<dbReference type="InterPro" id="IPR036890">
    <property type="entry name" value="HATPase_C_sf"/>
</dbReference>
<evidence type="ECO:0000256" key="1">
    <source>
        <dbReference type="ARBA" id="ARBA00000085"/>
    </source>
</evidence>
<dbReference type="PANTHER" id="PTHR45436:SF5">
    <property type="entry name" value="SENSOR HISTIDINE KINASE TRCS"/>
    <property type="match status" value="1"/>
</dbReference>
<evidence type="ECO:0000256" key="3">
    <source>
        <dbReference type="ARBA" id="ARBA00012438"/>
    </source>
</evidence>
<feature type="domain" description="Histidine kinase" evidence="15">
    <location>
        <begin position="234"/>
        <end position="450"/>
    </location>
</feature>
<evidence type="ECO:0000259" key="15">
    <source>
        <dbReference type="PROSITE" id="PS50109"/>
    </source>
</evidence>
<evidence type="ECO:0000256" key="11">
    <source>
        <dbReference type="ARBA" id="ARBA00023012"/>
    </source>
</evidence>
<dbReference type="SUPFAM" id="SSF47384">
    <property type="entry name" value="Homodimeric domain of signal transducing histidine kinase"/>
    <property type="match status" value="1"/>
</dbReference>
<evidence type="ECO:0000313" key="17">
    <source>
        <dbReference type="Proteomes" id="UP001161691"/>
    </source>
</evidence>
<dbReference type="Proteomes" id="UP001161691">
    <property type="component" value="Unassembled WGS sequence"/>
</dbReference>
<keyword evidence="12 14" id="KW-0472">Membrane</keyword>
<dbReference type="Gene3D" id="3.30.565.10">
    <property type="entry name" value="Histidine kinase-like ATPase, C-terminal domain"/>
    <property type="match status" value="1"/>
</dbReference>
<dbReference type="CDD" id="cd00075">
    <property type="entry name" value="HATPase"/>
    <property type="match status" value="1"/>
</dbReference>
<accession>A0ABT6TU11</accession>
<dbReference type="InterPro" id="IPR004358">
    <property type="entry name" value="Sig_transdc_His_kin-like_C"/>
</dbReference>
<evidence type="ECO:0000256" key="8">
    <source>
        <dbReference type="ARBA" id="ARBA00022777"/>
    </source>
</evidence>
<proteinExistence type="predicted"/>
<dbReference type="InterPro" id="IPR003594">
    <property type="entry name" value="HATPase_dom"/>
</dbReference>
<dbReference type="EMBL" id="JAGRPV010000001">
    <property type="protein sequence ID" value="MDI4649272.1"/>
    <property type="molecule type" value="Genomic_DNA"/>
</dbReference>
<reference evidence="16" key="1">
    <citation type="submission" date="2023-04" db="EMBL/GenBank/DDBJ databases">
        <title>Comparative genomic analysis of Cohnella hashimotonis sp. nov., isolated from the International Space Station.</title>
        <authorList>
            <person name="Venkateswaran K."/>
            <person name="Simpson A."/>
        </authorList>
    </citation>
    <scope>NUCLEOTIDE SEQUENCE</scope>
    <source>
        <strain evidence="16">F6_2S_P_1</strain>
    </source>
</reference>
<protein>
    <recommendedName>
        <fullName evidence="3">histidine kinase</fullName>
        <ecNumber evidence="3">2.7.13.3</ecNumber>
    </recommendedName>
</protein>
<evidence type="ECO:0000256" key="4">
    <source>
        <dbReference type="ARBA" id="ARBA00022553"/>
    </source>
</evidence>
<dbReference type="CDD" id="cd00082">
    <property type="entry name" value="HisKA"/>
    <property type="match status" value="1"/>
</dbReference>
<dbReference type="SUPFAM" id="SSF55874">
    <property type="entry name" value="ATPase domain of HSP90 chaperone/DNA topoisomerase II/histidine kinase"/>
    <property type="match status" value="1"/>
</dbReference>
<keyword evidence="11" id="KW-0902">Two-component regulatory system</keyword>
<feature type="transmembrane region" description="Helical" evidence="14">
    <location>
        <begin position="144"/>
        <end position="163"/>
    </location>
</feature>
<keyword evidence="17" id="KW-1185">Reference proteome</keyword>
<dbReference type="InterPro" id="IPR003661">
    <property type="entry name" value="HisK_dim/P_dom"/>
</dbReference>
<dbReference type="PANTHER" id="PTHR45436">
    <property type="entry name" value="SENSOR HISTIDINE KINASE YKOH"/>
    <property type="match status" value="1"/>
</dbReference>
<dbReference type="EC" id="2.7.13.3" evidence="3"/>
<dbReference type="PRINTS" id="PR00344">
    <property type="entry name" value="BCTRLSENSOR"/>
</dbReference>
<name>A0ABT6TU11_9BACL</name>
<dbReference type="InterPro" id="IPR005467">
    <property type="entry name" value="His_kinase_dom"/>
</dbReference>
<comment type="subcellular location">
    <subcellularLocation>
        <location evidence="2">Membrane</location>
    </subcellularLocation>
</comment>
<dbReference type="InterPro" id="IPR050428">
    <property type="entry name" value="TCS_sensor_his_kinase"/>
</dbReference>
<evidence type="ECO:0000256" key="2">
    <source>
        <dbReference type="ARBA" id="ARBA00004370"/>
    </source>
</evidence>
<keyword evidence="4" id="KW-0597">Phosphoprotein</keyword>
<feature type="transmembrane region" description="Helical" evidence="14">
    <location>
        <begin position="46"/>
        <end position="67"/>
    </location>
</feature>
<gene>
    <name evidence="16" type="ORF">KB449_30325</name>
</gene>
<keyword evidence="9 16" id="KW-0067">ATP-binding</keyword>
<dbReference type="SMART" id="SM00387">
    <property type="entry name" value="HATPase_c"/>
    <property type="match status" value="1"/>
</dbReference>
<dbReference type="PROSITE" id="PS50109">
    <property type="entry name" value="HIS_KIN"/>
    <property type="match status" value="1"/>
</dbReference>
<evidence type="ECO:0000256" key="7">
    <source>
        <dbReference type="ARBA" id="ARBA00022741"/>
    </source>
</evidence>
<dbReference type="Pfam" id="PF00512">
    <property type="entry name" value="HisKA"/>
    <property type="match status" value="1"/>
</dbReference>
<keyword evidence="7" id="KW-0547">Nucleotide-binding</keyword>
<dbReference type="SMART" id="SM00388">
    <property type="entry name" value="HisKA"/>
    <property type="match status" value="1"/>
</dbReference>
<evidence type="ECO:0000256" key="9">
    <source>
        <dbReference type="ARBA" id="ARBA00022840"/>
    </source>
</evidence>
<organism evidence="16 17">
    <name type="scientific">Cohnella hashimotonis</name>
    <dbReference type="NCBI Taxonomy" id="2826895"/>
    <lineage>
        <taxon>Bacteria</taxon>
        <taxon>Bacillati</taxon>
        <taxon>Bacillota</taxon>
        <taxon>Bacilli</taxon>
        <taxon>Bacillales</taxon>
        <taxon>Paenibacillaceae</taxon>
        <taxon>Cohnella</taxon>
    </lineage>
</organism>
<dbReference type="GO" id="GO:0005524">
    <property type="term" value="F:ATP binding"/>
    <property type="evidence" value="ECO:0007669"/>
    <property type="project" value="UniProtKB-KW"/>
</dbReference>
<dbReference type="Pfam" id="PF02518">
    <property type="entry name" value="HATPase_c"/>
    <property type="match status" value="1"/>
</dbReference>
<dbReference type="Gene3D" id="1.10.287.130">
    <property type="match status" value="1"/>
</dbReference>
<feature type="region of interest" description="Disordered" evidence="13">
    <location>
        <begin position="1"/>
        <end position="25"/>
    </location>
</feature>
<evidence type="ECO:0000256" key="14">
    <source>
        <dbReference type="SAM" id="Phobius"/>
    </source>
</evidence>
<evidence type="ECO:0000256" key="6">
    <source>
        <dbReference type="ARBA" id="ARBA00022692"/>
    </source>
</evidence>
<evidence type="ECO:0000256" key="12">
    <source>
        <dbReference type="ARBA" id="ARBA00023136"/>
    </source>
</evidence>
<comment type="caution">
    <text evidence="16">The sequence shown here is derived from an EMBL/GenBank/DDBJ whole genome shotgun (WGS) entry which is preliminary data.</text>
</comment>
<keyword evidence="6 14" id="KW-0812">Transmembrane</keyword>
<evidence type="ECO:0000256" key="5">
    <source>
        <dbReference type="ARBA" id="ARBA00022679"/>
    </source>
</evidence>
<feature type="compositionally biased region" description="Basic and acidic residues" evidence="13">
    <location>
        <begin position="1"/>
        <end position="12"/>
    </location>
</feature>
<dbReference type="RefSeq" id="WP_282911927.1">
    <property type="nucleotide sequence ID" value="NZ_JAGRPV010000001.1"/>
</dbReference>
<comment type="catalytic activity">
    <reaction evidence="1">
        <text>ATP + protein L-histidine = ADP + protein N-phospho-L-histidine.</text>
        <dbReference type="EC" id="2.7.13.3"/>
    </reaction>
</comment>
<dbReference type="InterPro" id="IPR036097">
    <property type="entry name" value="HisK_dim/P_sf"/>
</dbReference>
<evidence type="ECO:0000256" key="10">
    <source>
        <dbReference type="ARBA" id="ARBA00022989"/>
    </source>
</evidence>
<keyword evidence="8" id="KW-0418">Kinase</keyword>
<keyword evidence="5" id="KW-0808">Transferase</keyword>
<evidence type="ECO:0000313" key="16">
    <source>
        <dbReference type="EMBL" id="MDI4649272.1"/>
    </source>
</evidence>
<keyword evidence="10 14" id="KW-1133">Transmembrane helix</keyword>
<evidence type="ECO:0000256" key="13">
    <source>
        <dbReference type="SAM" id="MobiDB-lite"/>
    </source>
</evidence>
<sequence>MERIADSQRDGGQEAGENAASAQDKPVRTFKPGWRRMWRSAGVRRLVVIFLLAFGTAALLLWAYSAYSADRLRKEWIARETAALGALAARDPALAEAWARQLGAGDATPAEAAIGRELAARYGIDGELDAALVPLVERRRSREWPLLAVGVFGLLAALLLALLRESRQQLAEVRGLAGSLEAAVKENRPMKFRIYAEGELGLLAHQVQELSLRLQETIAQLSRDKDFLRDTIADISHQLKTPLASLTVYVELLQGGGIGPAEQEEFLRTCARELERMDWLIQMLLKLARLEAGSLPMQLERAPMADTVRMATHAIGRLAEERKVEISLDGPAEPVVVPHDPRWLSEALANLVKNAVEHSPPSGVVKIAWETTPIFVRLRVTDQGAGIDARDEPHIFKKFYRAASGQAGGSGVGLGLPLAKTIAERHGGMLSAGKAEGGGTVFTLTLPLTQLPVS</sequence>